<sequence>MEIQEEFEKTGNWLFRWRSYLPLALIPLFLLAMEKYHYLNNSEASDNLWELLCLFISFLGLGIRVWTVGHTPPRTSGRNTRAQIADTLNTTGIYSIVRHPLYLGNFLMIAGIVMFTRHLWLMLIYILLFALYYERIIFAEEAFLKRKFGQDFIDWANKTPAFIPKFKNYCPPANKFNWKKALKAEYNGFAALLLSMFALEVYGDWLIQHKIDLDLHWIVLSGIGILTWITVRFLKKYTRVLDITKR</sequence>
<name>A0AC61QIC7_9BACT</name>
<organism evidence="1 2">
    <name type="scientific">Candidatus Syntrophosphaera thermopropionivorans</name>
    <dbReference type="NCBI Taxonomy" id="2593015"/>
    <lineage>
        <taxon>Bacteria</taxon>
        <taxon>Pseudomonadati</taxon>
        <taxon>Candidatus Cloacimonadota</taxon>
        <taxon>Candidatus Cloacimonadia</taxon>
        <taxon>Candidatus Cloacimonadales</taxon>
        <taxon>Candidatus Cloacimonadaceae</taxon>
        <taxon>Candidatus Syntrophosphaera</taxon>
    </lineage>
</organism>
<evidence type="ECO:0000313" key="2">
    <source>
        <dbReference type="Proteomes" id="UP000294588"/>
    </source>
</evidence>
<gene>
    <name evidence="1" type="ORF">E0946_05660</name>
</gene>
<reference evidence="1" key="1">
    <citation type="submission" date="2019-03" db="EMBL/GenBank/DDBJ databases">
        <title>Candidatus Syntrophosphaera thermopropionivorans: a novel player in syntrophic propionate oxidation during anaerobic digestion.</title>
        <authorList>
            <person name="Dyksma S."/>
        </authorList>
    </citation>
    <scope>NUCLEOTIDE SEQUENCE</scope>
    <source>
        <strain evidence="1">W5</strain>
    </source>
</reference>
<keyword evidence="2" id="KW-1185">Reference proteome</keyword>
<dbReference type="EMBL" id="SMOG01000019">
    <property type="protein sequence ID" value="TDF72704.1"/>
    <property type="molecule type" value="Genomic_DNA"/>
</dbReference>
<accession>A0AC61QIC7</accession>
<dbReference type="Proteomes" id="UP000294588">
    <property type="component" value="Unassembled WGS sequence"/>
</dbReference>
<comment type="caution">
    <text evidence="1">The sequence shown here is derived from an EMBL/GenBank/DDBJ whole genome shotgun (WGS) entry which is preliminary data.</text>
</comment>
<proteinExistence type="predicted"/>
<protein>
    <submittedName>
        <fullName evidence="1">Uncharacterized protein</fullName>
    </submittedName>
</protein>
<evidence type="ECO:0000313" key="1">
    <source>
        <dbReference type="EMBL" id="TDF72704.1"/>
    </source>
</evidence>